<keyword evidence="2" id="KW-0479">Metal-binding</keyword>
<dbReference type="Gene3D" id="1.10.238.10">
    <property type="entry name" value="EF-hand"/>
    <property type="match status" value="2"/>
</dbReference>
<protein>
    <recommendedName>
        <fullName evidence="1">Calmodulin</fullName>
    </recommendedName>
</protein>
<evidence type="ECO:0000313" key="8">
    <source>
        <dbReference type="EMBL" id="CAL1157858.1"/>
    </source>
</evidence>
<evidence type="ECO:0000259" key="6">
    <source>
        <dbReference type="PROSITE" id="PS50222"/>
    </source>
</evidence>
<proteinExistence type="predicted"/>
<dbReference type="GO" id="GO:0005509">
    <property type="term" value="F:calcium ion binding"/>
    <property type="evidence" value="ECO:0007669"/>
    <property type="project" value="InterPro"/>
</dbReference>
<feature type="domain" description="EF-hand" evidence="6">
    <location>
        <begin position="381"/>
        <end position="416"/>
    </location>
</feature>
<dbReference type="PANTHER" id="PTHR23048">
    <property type="entry name" value="MYOSIN LIGHT CHAIN 1, 3"/>
    <property type="match status" value="1"/>
</dbReference>
<dbReference type="AlphaFoldDB" id="A0A9P1D8E9"/>
<keyword evidence="3" id="KW-0677">Repeat</keyword>
<evidence type="ECO:0000256" key="3">
    <source>
        <dbReference type="ARBA" id="ARBA00022737"/>
    </source>
</evidence>
<dbReference type="InterPro" id="IPR011992">
    <property type="entry name" value="EF-hand-dom_pair"/>
</dbReference>
<accession>A0A9P1D8E9</accession>
<feature type="domain" description="EF-hand" evidence="6">
    <location>
        <begin position="174"/>
        <end position="209"/>
    </location>
</feature>
<dbReference type="InterPro" id="IPR050230">
    <property type="entry name" value="CALM/Myosin/TropC-like"/>
</dbReference>
<organism evidence="7">
    <name type="scientific">Cladocopium goreaui</name>
    <dbReference type="NCBI Taxonomy" id="2562237"/>
    <lineage>
        <taxon>Eukaryota</taxon>
        <taxon>Sar</taxon>
        <taxon>Alveolata</taxon>
        <taxon>Dinophyceae</taxon>
        <taxon>Suessiales</taxon>
        <taxon>Symbiodiniaceae</taxon>
        <taxon>Cladocopium</taxon>
    </lineage>
</organism>
<reference evidence="7" key="1">
    <citation type="submission" date="2022-10" db="EMBL/GenBank/DDBJ databases">
        <authorList>
            <person name="Chen Y."/>
            <person name="Dougan E. K."/>
            <person name="Chan C."/>
            <person name="Rhodes N."/>
            <person name="Thang M."/>
        </authorList>
    </citation>
    <scope>NUCLEOTIDE SEQUENCE</scope>
</reference>
<evidence type="ECO:0000256" key="1">
    <source>
        <dbReference type="ARBA" id="ARBA00020786"/>
    </source>
</evidence>
<dbReference type="SUPFAM" id="SSF47473">
    <property type="entry name" value="EF-hand"/>
    <property type="match status" value="2"/>
</dbReference>
<name>A0A9P1D8E9_9DINO</name>
<dbReference type="Pfam" id="PF13202">
    <property type="entry name" value="EF-hand_5"/>
    <property type="match status" value="2"/>
</dbReference>
<dbReference type="PANTHER" id="PTHR23048:SF0">
    <property type="entry name" value="CALMODULIN LIKE 3"/>
    <property type="match status" value="1"/>
</dbReference>
<feature type="signal peptide" evidence="5">
    <location>
        <begin position="1"/>
        <end position="15"/>
    </location>
</feature>
<gene>
    <name evidence="7" type="ORF">C1SCF055_LOCUS30267</name>
</gene>
<dbReference type="EMBL" id="CAMXCT010003444">
    <property type="protein sequence ID" value="CAI4004483.1"/>
    <property type="molecule type" value="Genomic_DNA"/>
</dbReference>
<dbReference type="GO" id="GO:0016460">
    <property type="term" value="C:myosin II complex"/>
    <property type="evidence" value="ECO:0007669"/>
    <property type="project" value="TreeGrafter"/>
</dbReference>
<feature type="chain" id="PRO_5043271156" description="Calmodulin" evidence="5">
    <location>
        <begin position="16"/>
        <end position="460"/>
    </location>
</feature>
<evidence type="ECO:0000256" key="4">
    <source>
        <dbReference type="ARBA" id="ARBA00022990"/>
    </source>
</evidence>
<evidence type="ECO:0000313" key="9">
    <source>
        <dbReference type="Proteomes" id="UP001152797"/>
    </source>
</evidence>
<sequence>MVLALLIRSPLACLASRFSHCTQQGQKNPNSSQDLGTENHIPSSPFVVSAISVRAVSGSSLCVFSGLTEMDPQWGDANFAEVHSKLYDEIMSSIDLVFAHFSDGVRGLPAERLGQAMRILGMNPTEDQDLWPQIGLLGFEEIVCKHLADLGRPKYIDQATFHRFIQDELTKYLEQVQAVVDCLKQYDTDNKGTLSTEEVQAAIRGSELSQKKLQASVAKMPSNSKGQLDIVELATCFLELGDSEDMLEPSEAEKERASASEADSKAVKIQVVKDAVSADAEAGTTDEQCRETRAAEESASGPAAYSTMFNDVIASTNAVFRYFSQPSGVPAERLGHAMAILGMNPTEDEVKKHLADLGGPKYIDQKMFHRFIEEELGKLIPKVQELLDYLKQFDTDGKGALSEEELQEVMRGSELSQDKVQARWELHRGIWRLSFFKVCHKTAKPILVIPYITGLRMLRL</sequence>
<dbReference type="Proteomes" id="UP001152797">
    <property type="component" value="Unassembled WGS sequence"/>
</dbReference>
<dbReference type="SMART" id="SM00054">
    <property type="entry name" value="EFh"/>
    <property type="match status" value="2"/>
</dbReference>
<evidence type="ECO:0000256" key="5">
    <source>
        <dbReference type="SAM" id="SignalP"/>
    </source>
</evidence>
<keyword evidence="9" id="KW-1185">Reference proteome</keyword>
<evidence type="ECO:0000256" key="2">
    <source>
        <dbReference type="ARBA" id="ARBA00022723"/>
    </source>
</evidence>
<comment type="caution">
    <text evidence="7">The sequence shown here is derived from an EMBL/GenBank/DDBJ whole genome shotgun (WGS) entry which is preliminary data.</text>
</comment>
<dbReference type="EMBL" id="CAMXCT030003444">
    <property type="protein sequence ID" value="CAL4791795.1"/>
    <property type="molecule type" value="Genomic_DNA"/>
</dbReference>
<reference evidence="8" key="2">
    <citation type="submission" date="2024-04" db="EMBL/GenBank/DDBJ databases">
        <authorList>
            <person name="Chen Y."/>
            <person name="Shah S."/>
            <person name="Dougan E. K."/>
            <person name="Thang M."/>
            <person name="Chan C."/>
        </authorList>
    </citation>
    <scope>NUCLEOTIDE SEQUENCE [LARGE SCALE GENOMIC DNA]</scope>
</reference>
<dbReference type="PROSITE" id="PS50222">
    <property type="entry name" value="EF_HAND_2"/>
    <property type="match status" value="2"/>
</dbReference>
<dbReference type="InterPro" id="IPR002048">
    <property type="entry name" value="EF_hand_dom"/>
</dbReference>
<evidence type="ECO:0000313" key="7">
    <source>
        <dbReference type="EMBL" id="CAI4004483.1"/>
    </source>
</evidence>
<dbReference type="EMBL" id="CAMXCT020003444">
    <property type="protein sequence ID" value="CAL1157858.1"/>
    <property type="molecule type" value="Genomic_DNA"/>
</dbReference>
<keyword evidence="5" id="KW-0732">Signal</keyword>
<keyword evidence="4" id="KW-0007">Acetylation</keyword>